<dbReference type="CDD" id="cd06261">
    <property type="entry name" value="TM_PBP2"/>
    <property type="match status" value="2"/>
</dbReference>
<gene>
    <name evidence="10" type="ORF">ISO4_03075</name>
</gene>
<feature type="transmembrane region" description="Helical" evidence="8">
    <location>
        <begin position="50"/>
        <end position="73"/>
    </location>
</feature>
<comment type="caution">
    <text evidence="10">The sequence shown here is derived from an EMBL/GenBank/DDBJ whole genome shotgun (WGS) entry which is preliminary data.</text>
</comment>
<comment type="similarity">
    <text evidence="8">Belongs to the binding-protein-dependent transport system permease family.</text>
</comment>
<feature type="domain" description="ABC transmembrane type-1" evidence="9">
    <location>
        <begin position="50"/>
        <end position="248"/>
    </location>
</feature>
<keyword evidence="6 8" id="KW-1133">Transmembrane helix</keyword>
<dbReference type="InterPro" id="IPR035906">
    <property type="entry name" value="MetI-like_sf"/>
</dbReference>
<accession>A0ABS0AK68</accession>
<keyword evidence="4" id="KW-0997">Cell inner membrane</keyword>
<feature type="transmembrane region" description="Helical" evidence="8">
    <location>
        <begin position="311"/>
        <end position="339"/>
    </location>
</feature>
<proteinExistence type="inferred from homology"/>
<protein>
    <submittedName>
        <fullName evidence="10">Binding-protein-dependent transporter system inner membrane protein</fullName>
    </submittedName>
</protein>
<feature type="transmembrane region" description="Helical" evidence="8">
    <location>
        <begin position="227"/>
        <end position="246"/>
    </location>
</feature>
<dbReference type="EMBL" id="ARXR01000047">
    <property type="protein sequence ID" value="MBF5054473.1"/>
    <property type="molecule type" value="Genomic_DNA"/>
</dbReference>
<feature type="transmembrane region" description="Helical" evidence="8">
    <location>
        <begin position="181"/>
        <end position="207"/>
    </location>
</feature>
<dbReference type="PROSITE" id="PS50928">
    <property type="entry name" value="ABC_TM1"/>
    <property type="match status" value="2"/>
</dbReference>
<dbReference type="Proteomes" id="UP000644441">
    <property type="component" value="Unassembled WGS sequence"/>
</dbReference>
<evidence type="ECO:0000256" key="8">
    <source>
        <dbReference type="RuleBase" id="RU363032"/>
    </source>
</evidence>
<keyword evidence="11" id="KW-1185">Reference proteome</keyword>
<dbReference type="Pfam" id="PF00528">
    <property type="entry name" value="BPD_transp_1"/>
    <property type="match status" value="2"/>
</dbReference>
<evidence type="ECO:0000256" key="5">
    <source>
        <dbReference type="ARBA" id="ARBA00022692"/>
    </source>
</evidence>
<dbReference type="Gene3D" id="1.10.3720.10">
    <property type="entry name" value="MetI-like"/>
    <property type="match status" value="2"/>
</dbReference>
<feature type="transmembrane region" description="Helical" evidence="8">
    <location>
        <begin position="396"/>
        <end position="415"/>
    </location>
</feature>
<dbReference type="InterPro" id="IPR000515">
    <property type="entry name" value="MetI-like"/>
</dbReference>
<keyword evidence="2 8" id="KW-0813">Transport</keyword>
<evidence type="ECO:0000313" key="11">
    <source>
        <dbReference type="Proteomes" id="UP000644441"/>
    </source>
</evidence>
<keyword evidence="7 8" id="KW-0472">Membrane</keyword>
<evidence type="ECO:0000256" key="4">
    <source>
        <dbReference type="ARBA" id="ARBA00022519"/>
    </source>
</evidence>
<organism evidence="10 11">
    <name type="scientific">Alloalcanivorax venustensis ISO4</name>
    <dbReference type="NCBI Taxonomy" id="1177184"/>
    <lineage>
        <taxon>Bacteria</taxon>
        <taxon>Pseudomonadati</taxon>
        <taxon>Pseudomonadota</taxon>
        <taxon>Gammaproteobacteria</taxon>
        <taxon>Oceanospirillales</taxon>
        <taxon>Alcanivoracaceae</taxon>
        <taxon>Alloalcanivorax</taxon>
    </lineage>
</organism>
<evidence type="ECO:0000256" key="7">
    <source>
        <dbReference type="ARBA" id="ARBA00023136"/>
    </source>
</evidence>
<comment type="subcellular location">
    <subcellularLocation>
        <location evidence="1">Cell inner membrane</location>
        <topology evidence="1">Multi-pass membrane protein</topology>
    </subcellularLocation>
    <subcellularLocation>
        <location evidence="8">Cell membrane</location>
        <topology evidence="8">Multi-pass membrane protein</topology>
    </subcellularLocation>
</comment>
<evidence type="ECO:0000313" key="10">
    <source>
        <dbReference type="EMBL" id="MBF5054473.1"/>
    </source>
</evidence>
<sequence length="538" mass="57027">MFSSPALRSLVLLLLALALATPVLVVAGSWLAGASPNWGHLSSTVLPSYLRHSLFLALFTGTGTLLIGVAAAWAVSRFRFPGRRVLEWALLLPLACPAYLIAYTWTGMLASEGALQQALPLPLPDIRSPAGAGLMLTLVLYPYVYLMTRAAFVSQSAVALEVARTLGAGPWRRFFRVALPLARPAIIAGLALVLMETLADYGTVAYFGVPTLSTGIYRTWFGLGDAMAAAQLAGVLLLAMVVLLTLERRARKERRISVASARAAAPLPLGRGPGLLLAAALWLPVLLGFILPALQLLVWSLPRWRDLAEPGFLGLLGTSLLIALCTALAATGLGLLLIWARRLRGDRPRRLAAGLAGFGYAVPGTVLAVGVVLVLASLDRGLNDLLASVGLPEPGLLFSGTLFAVVFACTVRFLTIPIQGLDAGLQNLSPNLDNAARSLGTASLPMLRRVHLPLLRVPLATSALLVFVDTLKELPAALVLRPFNTNTLAVRAFELASDERLADAALPALTILLAGVAPVILLTRSIRNPHQESPHADH</sequence>
<evidence type="ECO:0000256" key="1">
    <source>
        <dbReference type="ARBA" id="ARBA00004429"/>
    </source>
</evidence>
<feature type="transmembrane region" description="Helical" evidence="8">
    <location>
        <begin position="85"/>
        <end position="106"/>
    </location>
</feature>
<reference evidence="10 11" key="1">
    <citation type="submission" date="2012-09" db="EMBL/GenBank/DDBJ databases">
        <title>Genome Sequence of alkane-degrading Bacterium Alcanivorax venustensis ISO4.</title>
        <authorList>
            <person name="Lai Q."/>
            <person name="Shao Z."/>
        </authorList>
    </citation>
    <scope>NUCLEOTIDE SEQUENCE [LARGE SCALE GENOMIC DNA]</scope>
    <source>
        <strain evidence="10 11">ISO4</strain>
    </source>
</reference>
<name>A0ABS0AK68_9GAMM</name>
<dbReference type="SUPFAM" id="SSF161098">
    <property type="entry name" value="MetI-like"/>
    <property type="match status" value="2"/>
</dbReference>
<evidence type="ECO:0000256" key="2">
    <source>
        <dbReference type="ARBA" id="ARBA00022448"/>
    </source>
</evidence>
<keyword evidence="5 8" id="KW-0812">Transmembrane</keyword>
<dbReference type="RefSeq" id="WP_194856816.1">
    <property type="nucleotide sequence ID" value="NZ_ARXR01000047.1"/>
</dbReference>
<feature type="transmembrane region" description="Helical" evidence="8">
    <location>
        <begin position="351"/>
        <end position="376"/>
    </location>
</feature>
<feature type="transmembrane region" description="Helical" evidence="8">
    <location>
        <begin position="126"/>
        <end position="146"/>
    </location>
</feature>
<evidence type="ECO:0000256" key="3">
    <source>
        <dbReference type="ARBA" id="ARBA00022475"/>
    </source>
</evidence>
<evidence type="ECO:0000259" key="9">
    <source>
        <dbReference type="PROSITE" id="PS50928"/>
    </source>
</evidence>
<dbReference type="PANTHER" id="PTHR43357:SF3">
    <property type="entry name" value="FE(3+)-TRANSPORT SYSTEM PERMEASE PROTEIN FBPB 2"/>
    <property type="match status" value="1"/>
</dbReference>
<evidence type="ECO:0000256" key="6">
    <source>
        <dbReference type="ARBA" id="ARBA00022989"/>
    </source>
</evidence>
<dbReference type="PANTHER" id="PTHR43357">
    <property type="entry name" value="INNER MEMBRANE ABC TRANSPORTER PERMEASE PROTEIN YDCV"/>
    <property type="match status" value="1"/>
</dbReference>
<feature type="transmembrane region" description="Helical" evidence="8">
    <location>
        <begin position="275"/>
        <end position="299"/>
    </location>
</feature>
<keyword evidence="3" id="KW-1003">Cell membrane</keyword>
<feature type="domain" description="ABC transmembrane type-1" evidence="9">
    <location>
        <begin position="316"/>
        <end position="522"/>
    </location>
</feature>